<gene>
    <name evidence="4" type="ORF">OBO34_15730</name>
</gene>
<feature type="domain" description="Double zinc ribbon" evidence="3">
    <location>
        <begin position="8"/>
        <end position="69"/>
    </location>
</feature>
<accession>A0A9J6QVZ6</accession>
<keyword evidence="5" id="KW-1185">Reference proteome</keyword>
<dbReference type="InterPro" id="IPR051910">
    <property type="entry name" value="ComF/GntX_DNA_util-trans"/>
</dbReference>
<name>A0A9J6QVZ6_9FIRM</name>
<comment type="caution">
    <text evidence="4">The sequence shown here is derived from an EMBL/GenBank/DDBJ whole genome shotgun (WGS) entry which is preliminary data.</text>
</comment>
<comment type="similarity">
    <text evidence="1">Belongs to the ComF/GntX family.</text>
</comment>
<dbReference type="PANTHER" id="PTHR47505">
    <property type="entry name" value="DNA UTILIZATION PROTEIN YHGH"/>
    <property type="match status" value="1"/>
</dbReference>
<dbReference type="Gene3D" id="3.40.50.2020">
    <property type="match status" value="1"/>
</dbReference>
<dbReference type="EMBL" id="JAOSHN010000006">
    <property type="protein sequence ID" value="MCU7379795.1"/>
    <property type="molecule type" value="Genomic_DNA"/>
</dbReference>
<dbReference type="Pfam" id="PF00156">
    <property type="entry name" value="Pribosyltran"/>
    <property type="match status" value="1"/>
</dbReference>
<dbReference type="PANTHER" id="PTHR47505:SF1">
    <property type="entry name" value="DNA UTILIZATION PROTEIN YHGH"/>
    <property type="match status" value="1"/>
</dbReference>
<feature type="domain" description="Phosphoribosyltransferase" evidence="2">
    <location>
        <begin position="143"/>
        <end position="236"/>
    </location>
</feature>
<dbReference type="InterPro" id="IPR044005">
    <property type="entry name" value="DZR_2"/>
</dbReference>
<dbReference type="Pfam" id="PF18912">
    <property type="entry name" value="DZR_2"/>
    <property type="match status" value="1"/>
</dbReference>
<evidence type="ECO:0000259" key="3">
    <source>
        <dbReference type="Pfam" id="PF18912"/>
    </source>
</evidence>
<dbReference type="CDD" id="cd06223">
    <property type="entry name" value="PRTases_typeI"/>
    <property type="match status" value="1"/>
</dbReference>
<dbReference type="AlphaFoldDB" id="A0A9J6QVZ6"/>
<dbReference type="InterPro" id="IPR000836">
    <property type="entry name" value="PRTase_dom"/>
</dbReference>
<protein>
    <submittedName>
        <fullName evidence="4">ComF family protein</fullName>
    </submittedName>
</protein>
<organism evidence="4 5">
    <name type="scientific">Hominibacterium faecale</name>
    <dbReference type="NCBI Taxonomy" id="2839743"/>
    <lineage>
        <taxon>Bacteria</taxon>
        <taxon>Bacillati</taxon>
        <taxon>Bacillota</taxon>
        <taxon>Clostridia</taxon>
        <taxon>Peptostreptococcales</taxon>
        <taxon>Anaerovoracaceae</taxon>
        <taxon>Hominibacterium</taxon>
    </lineage>
</organism>
<sequence>MGIIETGLELLYPSNIYCISCGSIIDKTRPYALCDECIEKFHWLGKKTCRKCGKILEESYHRDLCWDCRTYGHDFDRGYTCVQYGLYERGVLLDYKYRGKSYIGRKLGDVLYDRMRLEEEDFDLIAPVPMYGKKQAQRGFNQAAVMASRLAWRMGTPCVPNLLIRRRRTLPMKGLGAFERQQNLEGAFAAAPGNHYKLEDRRILLVDDIYTTGSTMDACSRVLREAGAKEIHVLSFACGANKAPKQ</sequence>
<evidence type="ECO:0000256" key="1">
    <source>
        <dbReference type="ARBA" id="ARBA00008007"/>
    </source>
</evidence>
<reference evidence="4" key="1">
    <citation type="submission" date="2022-09" db="EMBL/GenBank/DDBJ databases">
        <title>Culturomic study of gut microbiota in children with autism spectrum disorder.</title>
        <authorList>
            <person name="Efimov B.A."/>
            <person name="Chaplin A.V."/>
            <person name="Sokolova S.R."/>
            <person name="Pikina A.P."/>
            <person name="Korzhanova M."/>
            <person name="Belova V."/>
            <person name="Korostin D."/>
        </authorList>
    </citation>
    <scope>NUCLEOTIDE SEQUENCE</scope>
    <source>
        <strain evidence="4">ASD5510</strain>
    </source>
</reference>
<evidence type="ECO:0000313" key="4">
    <source>
        <dbReference type="EMBL" id="MCU7379795.1"/>
    </source>
</evidence>
<dbReference type="RefSeq" id="WP_227755503.1">
    <property type="nucleotide sequence ID" value="NZ_JAJAGH010000013.1"/>
</dbReference>
<dbReference type="Proteomes" id="UP001065549">
    <property type="component" value="Unassembled WGS sequence"/>
</dbReference>
<evidence type="ECO:0000259" key="2">
    <source>
        <dbReference type="Pfam" id="PF00156"/>
    </source>
</evidence>
<proteinExistence type="inferred from homology"/>
<evidence type="ECO:0000313" key="5">
    <source>
        <dbReference type="Proteomes" id="UP001065549"/>
    </source>
</evidence>
<dbReference type="InterPro" id="IPR029057">
    <property type="entry name" value="PRTase-like"/>
</dbReference>
<dbReference type="SUPFAM" id="SSF53271">
    <property type="entry name" value="PRTase-like"/>
    <property type="match status" value="1"/>
</dbReference>